<dbReference type="Proteomes" id="UP001362899">
    <property type="component" value="Unassembled WGS sequence"/>
</dbReference>
<keyword evidence="7 16" id="KW-0853">WD repeat</keyword>
<evidence type="ECO:0000256" key="5">
    <source>
        <dbReference type="ARBA" id="ARBA00011369"/>
    </source>
</evidence>
<evidence type="ECO:0000256" key="11">
    <source>
        <dbReference type="ARBA" id="ARBA00023010"/>
    </source>
</evidence>
<dbReference type="SUPFAM" id="SSF50978">
    <property type="entry name" value="WD40 repeat-like"/>
    <property type="match status" value="1"/>
</dbReference>
<sequence>MDLIHDAELDYYGRRLATCSSDKSIKVFELGEKDDSQRLVATLKGHEGPVWQVQWGHPKFGGGSGSGLLASCSYDGKVLLWKEDAQHGQWRLVGQYCEHLASVNSISWAPVEYGPQLLCVSSDGRASVIDVKILEDGSASMTPAHILPVHQIGANAGSWAPFDGSKERRFVTGGGDNLVKIWKLDETTNEYTLDTKLEGHSDWVRDVAWSPSLLSRNCIASGSQDKQVLIWSQASKDAPWEVKALRAEPFPDVVWRLSWSLSGNILAVSGGDNKVTLWKEGLKGDWETAGEVSEN</sequence>
<keyword evidence="14" id="KW-0968">Cytoplasmic vesicle</keyword>
<evidence type="ECO:0000313" key="18">
    <source>
        <dbReference type="Proteomes" id="UP001362899"/>
    </source>
</evidence>
<proteinExistence type="inferred from homology"/>
<evidence type="ECO:0000256" key="6">
    <source>
        <dbReference type="ARBA" id="ARBA00022448"/>
    </source>
</evidence>
<keyword evidence="11" id="KW-0811">Translocation</keyword>
<dbReference type="GO" id="GO:0051028">
    <property type="term" value="P:mRNA transport"/>
    <property type="evidence" value="ECO:0007669"/>
    <property type="project" value="UniProtKB-KW"/>
</dbReference>
<keyword evidence="9" id="KW-0509">mRNA transport</keyword>
<dbReference type="GO" id="GO:0005789">
    <property type="term" value="C:endoplasmic reticulum membrane"/>
    <property type="evidence" value="ECO:0007669"/>
    <property type="project" value="UniProtKB-SubCell"/>
</dbReference>
<name>A0AAV5RMF9_STABA</name>
<feature type="repeat" description="WD" evidence="16">
    <location>
        <begin position="170"/>
        <end position="192"/>
    </location>
</feature>
<dbReference type="PANTHER" id="PTHR11024">
    <property type="entry name" value="NUCLEAR PORE COMPLEX PROTEIN SEC13 / SEH1 FAMILY MEMBER"/>
    <property type="match status" value="1"/>
</dbReference>
<dbReference type="InterPro" id="IPR036322">
    <property type="entry name" value="WD40_repeat_dom_sf"/>
</dbReference>
<dbReference type="SMART" id="SM00320">
    <property type="entry name" value="WD40"/>
    <property type="match status" value="5"/>
</dbReference>
<dbReference type="GO" id="GO:0032527">
    <property type="term" value="P:protein exit from endoplasmic reticulum"/>
    <property type="evidence" value="ECO:0007669"/>
    <property type="project" value="TreeGrafter"/>
</dbReference>
<dbReference type="PANTHER" id="PTHR11024:SF2">
    <property type="entry name" value="PROTEIN SEC13 HOMOLOG"/>
    <property type="match status" value="1"/>
</dbReference>
<dbReference type="GO" id="GO:0090114">
    <property type="term" value="P:COPII-coated vesicle budding"/>
    <property type="evidence" value="ECO:0007669"/>
    <property type="project" value="TreeGrafter"/>
</dbReference>
<evidence type="ECO:0000256" key="12">
    <source>
        <dbReference type="ARBA" id="ARBA00023132"/>
    </source>
</evidence>
<organism evidence="17 18">
    <name type="scientific">Starmerella bacillaris</name>
    <name type="common">Yeast</name>
    <name type="synonym">Candida zemplinina</name>
    <dbReference type="NCBI Taxonomy" id="1247836"/>
    <lineage>
        <taxon>Eukaryota</taxon>
        <taxon>Fungi</taxon>
        <taxon>Dikarya</taxon>
        <taxon>Ascomycota</taxon>
        <taxon>Saccharomycotina</taxon>
        <taxon>Dipodascomycetes</taxon>
        <taxon>Dipodascales</taxon>
        <taxon>Trichomonascaceae</taxon>
        <taxon>Starmerella</taxon>
    </lineage>
</organism>
<evidence type="ECO:0000256" key="9">
    <source>
        <dbReference type="ARBA" id="ARBA00022816"/>
    </source>
</evidence>
<evidence type="ECO:0000256" key="10">
    <source>
        <dbReference type="ARBA" id="ARBA00022927"/>
    </source>
</evidence>
<dbReference type="Gene3D" id="2.130.10.10">
    <property type="entry name" value="YVTN repeat-like/Quinoprotein amine dehydrogenase"/>
    <property type="match status" value="1"/>
</dbReference>
<evidence type="ECO:0000256" key="3">
    <source>
        <dbReference type="ARBA" id="ARBA00004567"/>
    </source>
</evidence>
<dbReference type="PROSITE" id="PS50082">
    <property type="entry name" value="WD_REPEATS_2"/>
    <property type="match status" value="2"/>
</dbReference>
<dbReference type="EMBL" id="BTGC01000008">
    <property type="protein sequence ID" value="GMM52343.1"/>
    <property type="molecule type" value="Genomic_DNA"/>
</dbReference>
<dbReference type="InterPro" id="IPR037363">
    <property type="entry name" value="Sec13/Seh1_fam"/>
</dbReference>
<evidence type="ECO:0000256" key="1">
    <source>
        <dbReference type="ARBA" id="ARBA00004299"/>
    </source>
</evidence>
<reference evidence="17 18" key="1">
    <citation type="journal article" date="2023" name="Elife">
        <title>Identification of key yeast species and microbe-microbe interactions impacting larval growth of Drosophila in the wild.</title>
        <authorList>
            <person name="Mure A."/>
            <person name="Sugiura Y."/>
            <person name="Maeda R."/>
            <person name="Honda K."/>
            <person name="Sakurai N."/>
            <person name="Takahashi Y."/>
            <person name="Watada M."/>
            <person name="Katoh T."/>
            <person name="Gotoh A."/>
            <person name="Gotoh Y."/>
            <person name="Taniguchi I."/>
            <person name="Nakamura K."/>
            <person name="Hayashi T."/>
            <person name="Katayama T."/>
            <person name="Uemura T."/>
            <person name="Hattori Y."/>
        </authorList>
    </citation>
    <scope>NUCLEOTIDE SEQUENCE [LARGE SCALE GENOMIC DNA]</scope>
    <source>
        <strain evidence="17 18">SB-73</strain>
    </source>
</reference>
<dbReference type="GO" id="GO:0032008">
    <property type="term" value="P:positive regulation of TOR signaling"/>
    <property type="evidence" value="ECO:0007669"/>
    <property type="project" value="TreeGrafter"/>
</dbReference>
<dbReference type="GO" id="GO:0005198">
    <property type="term" value="F:structural molecule activity"/>
    <property type="evidence" value="ECO:0007669"/>
    <property type="project" value="InterPro"/>
</dbReference>
<dbReference type="GO" id="GO:0030127">
    <property type="term" value="C:COPII vesicle coat"/>
    <property type="evidence" value="ECO:0007669"/>
    <property type="project" value="TreeGrafter"/>
</dbReference>
<evidence type="ECO:0000256" key="7">
    <source>
        <dbReference type="ARBA" id="ARBA00022574"/>
    </source>
</evidence>
<comment type="caution">
    <text evidence="17">The sequence shown here is derived from an EMBL/GenBank/DDBJ whole genome shotgun (WGS) entry which is preliminary data.</text>
</comment>
<comment type="subcellular location">
    <subcellularLocation>
        <location evidence="1">Cytoplasmic vesicle</location>
        <location evidence="1">COPII-coated vesicle membrane</location>
        <topology evidence="1">Peripheral membrane protein</topology>
        <orientation evidence="1">Cytoplasmic side</orientation>
    </subcellularLocation>
    <subcellularLocation>
        <location evidence="2">Endoplasmic reticulum membrane</location>
        <topology evidence="2">Peripheral membrane protein</topology>
        <orientation evidence="2">Cytoplasmic side</orientation>
    </subcellularLocation>
    <subcellularLocation>
        <location evidence="3">Nucleus</location>
        <location evidence="3">Nuclear pore complex</location>
    </subcellularLocation>
</comment>
<dbReference type="PROSITE" id="PS50294">
    <property type="entry name" value="WD_REPEATS_REGION"/>
    <property type="match status" value="1"/>
</dbReference>
<comment type="subunit">
    <text evidence="5">The COPII coat is composed of at least 5 proteins: the SEC23/24 complex, the SEC13/31 complex, and the protein SAR1. Component of the nuclear pore complex (NPC). NPC constitutes the exclusive means of nucleocytoplasmic transport. NPCs allow the passive diffusion of ions and small molecules and the active, nuclear transport receptor-mediated bidirectional transport of macromolecules such as proteins, RNAs, ribonucleoparticles (RNPs), and ribosomal subunits across the nuclear envelope. Due to its 8-fold rotational symmetry, all subunits are present with 8 copies or multiples thereof.</text>
</comment>
<evidence type="ECO:0000256" key="4">
    <source>
        <dbReference type="ARBA" id="ARBA00010102"/>
    </source>
</evidence>
<evidence type="ECO:0000256" key="15">
    <source>
        <dbReference type="ARBA" id="ARBA00025261"/>
    </source>
</evidence>
<keyword evidence="12" id="KW-0906">Nuclear pore complex</keyword>
<evidence type="ECO:0000256" key="13">
    <source>
        <dbReference type="ARBA" id="ARBA00023242"/>
    </source>
</evidence>
<evidence type="ECO:0000256" key="2">
    <source>
        <dbReference type="ARBA" id="ARBA00004397"/>
    </source>
</evidence>
<keyword evidence="8" id="KW-0677">Repeat</keyword>
<evidence type="ECO:0000313" key="17">
    <source>
        <dbReference type="EMBL" id="GMM52343.1"/>
    </source>
</evidence>
<dbReference type="GO" id="GO:0031080">
    <property type="term" value="C:nuclear pore outer ring"/>
    <property type="evidence" value="ECO:0007669"/>
    <property type="project" value="TreeGrafter"/>
</dbReference>
<feature type="repeat" description="WD" evidence="16">
    <location>
        <begin position="197"/>
        <end position="232"/>
    </location>
</feature>
<dbReference type="AlphaFoldDB" id="A0AAV5RMF9"/>
<dbReference type="Pfam" id="PF00400">
    <property type="entry name" value="WD40"/>
    <property type="match status" value="3"/>
</dbReference>
<evidence type="ECO:0000256" key="8">
    <source>
        <dbReference type="ARBA" id="ARBA00022737"/>
    </source>
</evidence>
<keyword evidence="13" id="KW-0539">Nucleus</keyword>
<dbReference type="GO" id="GO:0006606">
    <property type="term" value="P:protein import into nucleus"/>
    <property type="evidence" value="ECO:0007669"/>
    <property type="project" value="TreeGrafter"/>
</dbReference>
<accession>A0AAV5RMF9</accession>
<dbReference type="InterPro" id="IPR020472">
    <property type="entry name" value="WD40_PAC1"/>
</dbReference>
<evidence type="ECO:0000256" key="16">
    <source>
        <dbReference type="PROSITE-ProRule" id="PRU00221"/>
    </source>
</evidence>
<keyword evidence="10" id="KW-0653">Protein transport</keyword>
<evidence type="ECO:0000256" key="14">
    <source>
        <dbReference type="ARBA" id="ARBA00023329"/>
    </source>
</evidence>
<keyword evidence="6" id="KW-0813">Transport</keyword>
<comment type="function">
    <text evidence="15">Component of the coat protein complex II (COPII) which promotes the formation of transport vesicles from the endoplasmic reticulum (ER). The coat has two main functions, the physical deformation of the endoplasmic reticulum membrane into vesicles and the selection of cargo molecules. It also functions as a component of the nuclear pore complex (NPC). NPC components, collectively referred to as nucleoporins (NUPs), can play the role of both NPC structural components and of docking or interaction partners for transiently associated nuclear transport factors. SEC13 is required for efficient mRNA export from the nucleus to the cytoplasm and for correct nuclear pore biogenesis and distribution.</text>
</comment>
<gene>
    <name evidence="17" type="ORF">DASB73_033060</name>
</gene>
<protein>
    <submittedName>
        <fullName evidence="17">GTPase-activating protein</fullName>
    </submittedName>
</protein>
<dbReference type="InterPro" id="IPR001680">
    <property type="entry name" value="WD40_rpt"/>
</dbReference>
<keyword evidence="18" id="KW-1185">Reference proteome</keyword>
<comment type="similarity">
    <text evidence="4">Belongs to the WD repeat SEC13 family.</text>
</comment>
<dbReference type="PRINTS" id="PR00320">
    <property type="entry name" value="GPROTEINBRPT"/>
</dbReference>
<dbReference type="InterPro" id="IPR015943">
    <property type="entry name" value="WD40/YVTN_repeat-like_dom_sf"/>
</dbReference>